<dbReference type="GO" id="GO:0016020">
    <property type="term" value="C:membrane"/>
    <property type="evidence" value="ECO:0007669"/>
    <property type="project" value="UniProtKB-SubCell"/>
</dbReference>
<reference evidence="9" key="1">
    <citation type="submission" date="2022-03" db="EMBL/GenBank/DDBJ databases">
        <authorList>
            <person name="Lindestad O."/>
        </authorList>
    </citation>
    <scope>NUCLEOTIDE SEQUENCE</scope>
</reference>
<evidence type="ECO:0000256" key="5">
    <source>
        <dbReference type="ARBA" id="ARBA00022737"/>
    </source>
</evidence>
<keyword evidence="3 8" id="KW-0813">Transport</keyword>
<dbReference type="PRINTS" id="PR00926">
    <property type="entry name" value="MITOCARRIER"/>
</dbReference>
<gene>
    <name evidence="9" type="primary">jg13363</name>
    <name evidence="9" type="ORF">PAEG_LOCUS21276</name>
</gene>
<keyword evidence="5" id="KW-0677">Repeat</keyword>
<feature type="repeat" description="Solcar" evidence="7">
    <location>
        <begin position="221"/>
        <end position="316"/>
    </location>
</feature>
<evidence type="ECO:0000313" key="10">
    <source>
        <dbReference type="Proteomes" id="UP000838756"/>
    </source>
</evidence>
<keyword evidence="6 7" id="KW-0472">Membrane</keyword>
<feature type="repeat" description="Solcar" evidence="7">
    <location>
        <begin position="114"/>
        <end position="201"/>
    </location>
</feature>
<dbReference type="InterPro" id="IPR023395">
    <property type="entry name" value="MCP_dom_sf"/>
</dbReference>
<evidence type="ECO:0000256" key="4">
    <source>
        <dbReference type="ARBA" id="ARBA00022692"/>
    </source>
</evidence>
<evidence type="ECO:0000256" key="8">
    <source>
        <dbReference type="RuleBase" id="RU000488"/>
    </source>
</evidence>
<dbReference type="InterPro" id="IPR002067">
    <property type="entry name" value="MCP"/>
</dbReference>
<sequence>MVQLLENIESKISGTQSAIAGGASGAVTRAIAQPLDVLKIRFQLQLEPIQRGSKYSSILQAIGSIVREEGVSALWSGHIPAQLLSVTYGIIQFSTFERLTHTCQQLEPGLYKTHKHIITFSNGAIAATVATVLSFPFDTVRTRLIAERKTCKAYRGFLNACTLIVKNEGALALYKGIAPTVAQIAPHAGIQFAVYKIFTESILNKLKFFQRSSNISEAVESSLIANVLAGGFAGFVSKTAIYPFDVIKKRLQIQGFQMYRKDFGRQIYCDGSVHCIKLTIAEEGFLALYKGYGPSILKAVFVSALHFAVYDEIKYFLLRMNK</sequence>
<organism evidence="9 10">
    <name type="scientific">Pararge aegeria aegeria</name>
    <dbReference type="NCBI Taxonomy" id="348720"/>
    <lineage>
        <taxon>Eukaryota</taxon>
        <taxon>Metazoa</taxon>
        <taxon>Ecdysozoa</taxon>
        <taxon>Arthropoda</taxon>
        <taxon>Hexapoda</taxon>
        <taxon>Insecta</taxon>
        <taxon>Pterygota</taxon>
        <taxon>Neoptera</taxon>
        <taxon>Endopterygota</taxon>
        <taxon>Lepidoptera</taxon>
        <taxon>Glossata</taxon>
        <taxon>Ditrysia</taxon>
        <taxon>Papilionoidea</taxon>
        <taxon>Nymphalidae</taxon>
        <taxon>Satyrinae</taxon>
        <taxon>Satyrini</taxon>
        <taxon>Parargina</taxon>
        <taxon>Pararge</taxon>
    </lineage>
</organism>
<comment type="similarity">
    <text evidence="2 8">Belongs to the mitochondrial carrier (TC 2.A.29) family.</text>
</comment>
<dbReference type="SUPFAM" id="SSF103506">
    <property type="entry name" value="Mitochondrial carrier"/>
    <property type="match status" value="1"/>
</dbReference>
<evidence type="ECO:0000256" key="2">
    <source>
        <dbReference type="ARBA" id="ARBA00006375"/>
    </source>
</evidence>
<dbReference type="Pfam" id="PF00153">
    <property type="entry name" value="Mito_carr"/>
    <property type="match status" value="3"/>
</dbReference>
<evidence type="ECO:0000313" key="9">
    <source>
        <dbReference type="EMBL" id="CAH2246003.1"/>
    </source>
</evidence>
<evidence type="ECO:0000256" key="7">
    <source>
        <dbReference type="PROSITE-ProRule" id="PRU00282"/>
    </source>
</evidence>
<feature type="repeat" description="Solcar" evidence="7">
    <location>
        <begin position="12"/>
        <end position="102"/>
    </location>
</feature>
<dbReference type="Gene3D" id="1.50.40.10">
    <property type="entry name" value="Mitochondrial carrier domain"/>
    <property type="match status" value="1"/>
</dbReference>
<keyword evidence="10" id="KW-1185">Reference proteome</keyword>
<name>A0A8S4S3K4_9NEOP</name>
<keyword evidence="4 7" id="KW-0812">Transmembrane</keyword>
<dbReference type="PROSITE" id="PS50920">
    <property type="entry name" value="SOLCAR"/>
    <property type="match status" value="3"/>
</dbReference>
<proteinExistence type="inferred from homology"/>
<evidence type="ECO:0000256" key="3">
    <source>
        <dbReference type="ARBA" id="ARBA00022448"/>
    </source>
</evidence>
<protein>
    <submittedName>
        <fullName evidence="9">Jg13363 protein</fullName>
    </submittedName>
</protein>
<comment type="subcellular location">
    <subcellularLocation>
        <location evidence="1">Membrane</location>
        <topology evidence="1">Multi-pass membrane protein</topology>
    </subcellularLocation>
</comment>
<dbReference type="EMBL" id="CAKXAJ010025922">
    <property type="protein sequence ID" value="CAH2246003.1"/>
    <property type="molecule type" value="Genomic_DNA"/>
</dbReference>
<dbReference type="GO" id="GO:0055085">
    <property type="term" value="P:transmembrane transport"/>
    <property type="evidence" value="ECO:0007669"/>
    <property type="project" value="InterPro"/>
</dbReference>
<dbReference type="PANTHER" id="PTHR24089">
    <property type="entry name" value="SOLUTE CARRIER FAMILY 25"/>
    <property type="match status" value="1"/>
</dbReference>
<accession>A0A8S4S3K4</accession>
<dbReference type="InterPro" id="IPR018108">
    <property type="entry name" value="MCP_transmembrane"/>
</dbReference>
<dbReference type="AlphaFoldDB" id="A0A8S4S3K4"/>
<evidence type="ECO:0000256" key="1">
    <source>
        <dbReference type="ARBA" id="ARBA00004141"/>
    </source>
</evidence>
<comment type="caution">
    <text evidence="9">The sequence shown here is derived from an EMBL/GenBank/DDBJ whole genome shotgun (WGS) entry which is preliminary data.</text>
</comment>
<dbReference type="Proteomes" id="UP000838756">
    <property type="component" value="Unassembled WGS sequence"/>
</dbReference>
<evidence type="ECO:0000256" key="6">
    <source>
        <dbReference type="ARBA" id="ARBA00023136"/>
    </source>
</evidence>
<dbReference type="OrthoDB" id="18574at2759"/>